<dbReference type="Gene3D" id="3.40.50.300">
    <property type="entry name" value="P-loop containing nucleotide triphosphate hydrolases"/>
    <property type="match status" value="1"/>
</dbReference>
<dbReference type="InterPro" id="IPR008145">
    <property type="entry name" value="GK/Ca_channel_bsu"/>
</dbReference>
<evidence type="ECO:0000313" key="14">
    <source>
        <dbReference type="EMBL" id="WAN63547.1"/>
    </source>
</evidence>
<evidence type="ECO:0000256" key="3">
    <source>
        <dbReference type="ARBA" id="ARBA00005790"/>
    </source>
</evidence>
<dbReference type="InterPro" id="IPR027417">
    <property type="entry name" value="P-loop_NTPase"/>
</dbReference>
<reference evidence="14 15" key="1">
    <citation type="journal article" date="2023" name="Microbiol. Resour. Announc.">
        <title>Complete Genome of 'Candidatus Phytoplasma rubi' RS, a Phytopathogenic Bacterium Associated with Rubus Stunt Disease.</title>
        <authorList>
            <person name="Duckeck D."/>
            <person name="Zubert C."/>
            <person name="Bohm J.W."/>
            <person name="Carminati G."/>
            <person name="Schneider B."/>
            <person name="Kube M."/>
        </authorList>
    </citation>
    <scope>NUCLEOTIDE SEQUENCE [LARGE SCALE GENOMIC DNA]</scope>
    <source>
        <strain evidence="14 15">RS</strain>
    </source>
</reference>
<evidence type="ECO:0000256" key="4">
    <source>
        <dbReference type="ARBA" id="ARBA00012961"/>
    </source>
</evidence>
<dbReference type="Gene3D" id="3.30.63.10">
    <property type="entry name" value="Guanylate Kinase phosphate binding domain"/>
    <property type="match status" value="1"/>
</dbReference>
<evidence type="ECO:0000256" key="5">
    <source>
        <dbReference type="ARBA" id="ARBA00016296"/>
    </source>
</evidence>
<keyword evidence="6 12" id="KW-0808">Transferase</keyword>
<protein>
    <recommendedName>
        <fullName evidence="5 12">Guanylate kinase</fullName>
        <ecNumber evidence="4 12">2.7.4.8</ecNumber>
    </recommendedName>
    <alternativeName>
        <fullName evidence="10 12">GMP kinase</fullName>
    </alternativeName>
</protein>
<dbReference type="PANTHER" id="PTHR23117:SF13">
    <property type="entry name" value="GUANYLATE KINASE"/>
    <property type="match status" value="1"/>
</dbReference>
<evidence type="ECO:0000256" key="2">
    <source>
        <dbReference type="ARBA" id="ARBA00004496"/>
    </source>
</evidence>
<dbReference type="SUPFAM" id="SSF52540">
    <property type="entry name" value="P-loop containing nucleoside triphosphate hydrolases"/>
    <property type="match status" value="1"/>
</dbReference>
<accession>A0ABY7BU89</accession>
<dbReference type="PANTHER" id="PTHR23117">
    <property type="entry name" value="GUANYLATE KINASE-RELATED"/>
    <property type="match status" value="1"/>
</dbReference>
<keyword evidence="15" id="KW-1185">Reference proteome</keyword>
<dbReference type="EMBL" id="CP114006">
    <property type="protein sequence ID" value="WAN63547.1"/>
    <property type="molecule type" value="Genomic_DNA"/>
</dbReference>
<evidence type="ECO:0000256" key="12">
    <source>
        <dbReference type="HAMAP-Rule" id="MF_00328"/>
    </source>
</evidence>
<keyword evidence="7 12" id="KW-0547">Nucleotide-binding</keyword>
<dbReference type="InterPro" id="IPR020590">
    <property type="entry name" value="Guanylate_kinase_CS"/>
</dbReference>
<organism evidence="14 15">
    <name type="scientific">Candidatus Phytoplasma rubi</name>
    <dbReference type="NCBI Taxonomy" id="399025"/>
    <lineage>
        <taxon>Bacteria</taxon>
        <taxon>Bacillati</taxon>
        <taxon>Mycoplasmatota</taxon>
        <taxon>Mollicutes</taxon>
        <taxon>Acholeplasmatales</taxon>
        <taxon>Acholeplasmataceae</taxon>
        <taxon>Candidatus Phytoplasma</taxon>
        <taxon>16SrV (Elm yellows group)</taxon>
    </lineage>
</organism>
<evidence type="ECO:0000256" key="8">
    <source>
        <dbReference type="ARBA" id="ARBA00022777"/>
    </source>
</evidence>
<dbReference type="InterPro" id="IPR008144">
    <property type="entry name" value="Guanylate_kin-like_dom"/>
</dbReference>
<dbReference type="Pfam" id="PF00625">
    <property type="entry name" value="Guanylate_kin"/>
    <property type="match status" value="1"/>
</dbReference>
<dbReference type="EC" id="2.7.4.8" evidence="4 12"/>
<comment type="function">
    <text evidence="1 12">Essential for recycling GMP and indirectly, cGMP.</text>
</comment>
<dbReference type="CDD" id="cd00071">
    <property type="entry name" value="GMPK"/>
    <property type="match status" value="1"/>
</dbReference>
<comment type="subcellular location">
    <subcellularLocation>
        <location evidence="2 12">Cytoplasm</location>
    </subcellularLocation>
</comment>
<gene>
    <name evidence="12" type="primary">gmk</name>
    <name evidence="14" type="ORF">RS022_07180</name>
</gene>
<sequence>MKLHSKGLMIVISGPSGVGKGSIKSALLNQVNNNFCYSVSYTTRKPRKGEQEGKDYFFINKADFEKKIEENFFLEYSEFVNNYYGTPYKETLKKLEEGKEVLLEIDIEGVLKIQKHKINKDSVFIFISPLYKEVLKERLRKRDTETEEELKKRILRASEEMKLAYKCDYIVFNDEIKNALNKIMSIITAERHKTKNIINFYSKEILKKGN</sequence>
<keyword evidence="8 12" id="KW-0418">Kinase</keyword>
<comment type="similarity">
    <text evidence="3 12">Belongs to the guanylate kinase family.</text>
</comment>
<keyword evidence="9 12" id="KW-0067">ATP-binding</keyword>
<dbReference type="Proteomes" id="UP001164727">
    <property type="component" value="Chromosome"/>
</dbReference>
<evidence type="ECO:0000256" key="11">
    <source>
        <dbReference type="ARBA" id="ARBA00048594"/>
    </source>
</evidence>
<name>A0ABY7BU89_9MOLU</name>
<dbReference type="RefSeq" id="WP_268849734.1">
    <property type="nucleotide sequence ID" value="NZ_CP114006.1"/>
</dbReference>
<evidence type="ECO:0000256" key="6">
    <source>
        <dbReference type="ARBA" id="ARBA00022679"/>
    </source>
</evidence>
<proteinExistence type="inferred from homology"/>
<evidence type="ECO:0000259" key="13">
    <source>
        <dbReference type="PROSITE" id="PS50052"/>
    </source>
</evidence>
<evidence type="ECO:0000256" key="7">
    <source>
        <dbReference type="ARBA" id="ARBA00022741"/>
    </source>
</evidence>
<feature type="binding site" evidence="12">
    <location>
        <begin position="14"/>
        <end position="21"/>
    </location>
    <ligand>
        <name>ATP</name>
        <dbReference type="ChEBI" id="CHEBI:30616"/>
    </ligand>
</feature>
<evidence type="ECO:0000256" key="10">
    <source>
        <dbReference type="ARBA" id="ARBA00030128"/>
    </source>
</evidence>
<comment type="catalytic activity">
    <reaction evidence="11 12">
        <text>GMP + ATP = GDP + ADP</text>
        <dbReference type="Rhea" id="RHEA:20780"/>
        <dbReference type="ChEBI" id="CHEBI:30616"/>
        <dbReference type="ChEBI" id="CHEBI:58115"/>
        <dbReference type="ChEBI" id="CHEBI:58189"/>
        <dbReference type="ChEBI" id="CHEBI:456216"/>
        <dbReference type="EC" id="2.7.4.8"/>
    </reaction>
</comment>
<evidence type="ECO:0000313" key="15">
    <source>
        <dbReference type="Proteomes" id="UP001164727"/>
    </source>
</evidence>
<dbReference type="HAMAP" id="MF_00328">
    <property type="entry name" value="Guanylate_kinase"/>
    <property type="match status" value="1"/>
</dbReference>
<feature type="domain" description="Guanylate kinase-like" evidence="13">
    <location>
        <begin position="7"/>
        <end position="188"/>
    </location>
</feature>
<evidence type="ECO:0000256" key="1">
    <source>
        <dbReference type="ARBA" id="ARBA00003531"/>
    </source>
</evidence>
<dbReference type="InterPro" id="IPR017665">
    <property type="entry name" value="Guanylate_kinase"/>
</dbReference>
<dbReference type="PROSITE" id="PS00856">
    <property type="entry name" value="GUANYLATE_KINASE_1"/>
    <property type="match status" value="1"/>
</dbReference>
<dbReference type="PROSITE" id="PS50052">
    <property type="entry name" value="GUANYLATE_KINASE_2"/>
    <property type="match status" value="1"/>
</dbReference>
<dbReference type="GO" id="GO:0016301">
    <property type="term" value="F:kinase activity"/>
    <property type="evidence" value="ECO:0007669"/>
    <property type="project" value="UniProtKB-KW"/>
</dbReference>
<dbReference type="NCBIfam" id="TIGR03263">
    <property type="entry name" value="guanyl_kin"/>
    <property type="match status" value="1"/>
</dbReference>
<keyword evidence="12" id="KW-0963">Cytoplasm</keyword>
<dbReference type="SMART" id="SM00072">
    <property type="entry name" value="GuKc"/>
    <property type="match status" value="1"/>
</dbReference>
<evidence type="ECO:0000256" key="9">
    <source>
        <dbReference type="ARBA" id="ARBA00022840"/>
    </source>
</evidence>